<evidence type="ECO:0000313" key="1">
    <source>
        <dbReference type="EMBL" id="MCS0657671.1"/>
    </source>
</evidence>
<dbReference type="Proteomes" id="UP001204621">
    <property type="component" value="Unassembled WGS sequence"/>
</dbReference>
<reference evidence="1 2" key="1">
    <citation type="submission" date="2022-08" db="EMBL/GenBank/DDBJ databases">
        <title>Reclassification of Massilia species as members of the genera Telluria, Duganella, Pseudoduganella, Mokoshia gen. nov. and Zemynaea gen. nov. using orthogonal and non-orthogonal genome-based approaches.</title>
        <authorList>
            <person name="Bowman J.P."/>
        </authorList>
    </citation>
    <scope>NUCLEOTIDE SEQUENCE [LARGE SCALE GENOMIC DNA]</scope>
    <source>
        <strain evidence="1 2">JCM 31606</strain>
    </source>
</reference>
<proteinExistence type="predicted"/>
<sequence length="346" mass="37589">MHGLFQRGPRHSGFLATELGTEIVARALPAGLAVPGHCCGLVVDADGRTRRMAAGHRASLAAGETAWCFHPGPYTGQMVPFAAAPEIGLAVHFVVDRPDPRLEQQRFDLFLASECGGSLMLVELVRGMEQALQRELAQGNMELPPCTTVDEWNAFRAGFDQLLYTRFGIVVEDCVPVDLGGMCDYGRMLLDRLECAVPPMPVAASVAVHQVDARAVDARALRRLFLELPCLMRAVRLAALPASGVQFRTLQALLQRLDLLGLSVATMPALGLQAPGQALLATVQARRAHHCVLAAESLDEAWALLARFERAEAREAPALLDELDRIAANLEFHCAARRSIHPEDEQ</sequence>
<dbReference type="RefSeq" id="WP_258810816.1">
    <property type="nucleotide sequence ID" value="NZ_JANUGU010000001.1"/>
</dbReference>
<accession>A0ABT2CUL7</accession>
<comment type="caution">
    <text evidence="1">The sequence shown here is derived from an EMBL/GenBank/DDBJ whole genome shotgun (WGS) entry which is preliminary data.</text>
</comment>
<gene>
    <name evidence="1" type="ORF">NX778_06280</name>
</gene>
<protein>
    <submittedName>
        <fullName evidence="1">Uncharacterized protein</fullName>
    </submittedName>
</protein>
<keyword evidence="2" id="KW-1185">Reference proteome</keyword>
<name>A0ABT2CUL7_9BURK</name>
<evidence type="ECO:0000313" key="2">
    <source>
        <dbReference type="Proteomes" id="UP001204621"/>
    </source>
</evidence>
<dbReference type="EMBL" id="JANUGU010000001">
    <property type="protein sequence ID" value="MCS0657671.1"/>
    <property type="molecule type" value="Genomic_DNA"/>
</dbReference>
<organism evidence="1 2">
    <name type="scientific">Massilia terrae</name>
    <dbReference type="NCBI Taxonomy" id="1811224"/>
    <lineage>
        <taxon>Bacteria</taxon>
        <taxon>Pseudomonadati</taxon>
        <taxon>Pseudomonadota</taxon>
        <taxon>Betaproteobacteria</taxon>
        <taxon>Burkholderiales</taxon>
        <taxon>Oxalobacteraceae</taxon>
        <taxon>Telluria group</taxon>
        <taxon>Massilia</taxon>
    </lineage>
</organism>